<evidence type="ECO:0000313" key="4">
    <source>
        <dbReference type="EMBL" id="MFB9903101.1"/>
    </source>
</evidence>
<feature type="domain" description="HTH luxR-type" evidence="3">
    <location>
        <begin position="845"/>
        <end position="910"/>
    </location>
</feature>
<dbReference type="SMART" id="SM00421">
    <property type="entry name" value="HTH_LUXR"/>
    <property type="match status" value="1"/>
</dbReference>
<keyword evidence="5" id="KW-1185">Reference proteome</keyword>
<name>A0ABV5ZQD6_9PSEU</name>
<protein>
    <submittedName>
        <fullName evidence="4">AAA family ATPase</fullName>
    </submittedName>
</protein>
<dbReference type="InterPro" id="IPR027417">
    <property type="entry name" value="P-loop_NTPase"/>
</dbReference>
<comment type="caution">
    <text evidence="4">The sequence shown here is derived from an EMBL/GenBank/DDBJ whole genome shotgun (WGS) entry which is preliminary data.</text>
</comment>
<dbReference type="Gene3D" id="1.10.10.10">
    <property type="entry name" value="Winged helix-like DNA-binding domain superfamily/Winged helix DNA-binding domain"/>
    <property type="match status" value="1"/>
</dbReference>
<dbReference type="PANTHER" id="PTHR16305:SF35">
    <property type="entry name" value="TRANSCRIPTIONAL ACTIVATOR DOMAIN"/>
    <property type="match status" value="1"/>
</dbReference>
<proteinExistence type="predicted"/>
<dbReference type="SUPFAM" id="SSF46894">
    <property type="entry name" value="C-terminal effector domain of the bipartite response regulators"/>
    <property type="match status" value="1"/>
</dbReference>
<dbReference type="PANTHER" id="PTHR16305">
    <property type="entry name" value="TESTICULAR SOLUBLE ADENYLYL CYCLASE"/>
    <property type="match status" value="1"/>
</dbReference>
<evidence type="ECO:0000313" key="5">
    <source>
        <dbReference type="Proteomes" id="UP001589693"/>
    </source>
</evidence>
<evidence type="ECO:0000256" key="2">
    <source>
        <dbReference type="ARBA" id="ARBA00022840"/>
    </source>
</evidence>
<dbReference type="PROSITE" id="PS50043">
    <property type="entry name" value="HTH_LUXR_2"/>
    <property type="match status" value="1"/>
</dbReference>
<gene>
    <name evidence="4" type="ORF">ACFFQA_04040</name>
</gene>
<dbReference type="Proteomes" id="UP001589693">
    <property type="component" value="Unassembled WGS sequence"/>
</dbReference>
<dbReference type="Pfam" id="PF13191">
    <property type="entry name" value="AAA_16"/>
    <property type="match status" value="1"/>
</dbReference>
<organism evidence="4 5">
    <name type="scientific">Allokutzneria oryzae</name>
    <dbReference type="NCBI Taxonomy" id="1378989"/>
    <lineage>
        <taxon>Bacteria</taxon>
        <taxon>Bacillati</taxon>
        <taxon>Actinomycetota</taxon>
        <taxon>Actinomycetes</taxon>
        <taxon>Pseudonocardiales</taxon>
        <taxon>Pseudonocardiaceae</taxon>
        <taxon>Allokutzneria</taxon>
    </lineage>
</organism>
<sequence length="913" mass="97677">MSALEERAVGRRSWRDEDELDLLVDRGAELDLLSRSVTGLSLGRSALVVIENRPGAGRTALLRRTVALAEASGIRAVSAQGSRTEADLRYGVVSQLLAAFPDEDCPVWTNARWAETERESEVLPALCREFLGLARREPLLVVVDDAHWADPFSARWLRALARRLREVPLLLIVAGNDGSRPIGLPSLTELAAAPRSVSVAAHLLRPGPLTLAGVNMLLATACPGPLDESFSRALMRASGGQVWLVRAVLRQFARAGLAPVMEHLTELHETVTTEIGDRVARLVGVLPEELVGLLRALAVCGSRLDFRLVCSLAGLRTMPESEALARLEGTGLVRPGENPELADPTTASRVLAGMSPPAREELHAAAAELGHRSAIPDADVAGILLGARPVGQPWAVDMLSRAAARDRNGARPARARQYLQRALREPLTEAARSRLLIELATAELGTRPVAGNRHLCEVISGPGGPEVDQYRAQAADLLLAGGESWLARRHVAAALRSAAPSRDRGLTALYWLAENTIEHDPFTLVRPWHADAPRLPGAAVSVSGVGNGYAASDPAQSGALAWRGAMRGRDLERVRELARTALRPATGATALICPRMAAARALGLTYDWAEALSGLDQVLIEARRVGVNAVLSAVLLLRASLCLGMGRAKDAERDLAEALRHLPLREWNPLTAPAVVAARAVLHLAHGDTEAADREVTGYTGRLPAGATEGVAWCHLLFARARLRLTVGEPRAAIDDLLECGRRLLNLGVANPAMIPWRSAAALAHHARGEQEEAVRLLTEERANARSWGEPKFLGGTLLASAHVLADSAPEQAKALLDEAMVLMSDAPELVTRVIELDTGLTTARRPGLAALGRTERRVAELAALGRSNGEIAEELRLGRRAVELNLSNVYRKLGLSGRGELVAALGHRGKGE</sequence>
<evidence type="ECO:0000256" key="1">
    <source>
        <dbReference type="ARBA" id="ARBA00022741"/>
    </source>
</evidence>
<evidence type="ECO:0000259" key="3">
    <source>
        <dbReference type="PROSITE" id="PS50043"/>
    </source>
</evidence>
<dbReference type="Pfam" id="PF00196">
    <property type="entry name" value="GerE"/>
    <property type="match status" value="1"/>
</dbReference>
<dbReference type="InterPro" id="IPR000792">
    <property type="entry name" value="Tscrpt_reg_LuxR_C"/>
</dbReference>
<dbReference type="InterPro" id="IPR016032">
    <property type="entry name" value="Sig_transdc_resp-reg_C-effctor"/>
</dbReference>
<dbReference type="InterPro" id="IPR036388">
    <property type="entry name" value="WH-like_DNA-bd_sf"/>
</dbReference>
<dbReference type="SUPFAM" id="SSF52540">
    <property type="entry name" value="P-loop containing nucleoside triphosphate hydrolases"/>
    <property type="match status" value="1"/>
</dbReference>
<accession>A0ABV5ZQD6</accession>
<reference evidence="4 5" key="1">
    <citation type="submission" date="2024-09" db="EMBL/GenBank/DDBJ databases">
        <authorList>
            <person name="Sun Q."/>
            <person name="Mori K."/>
        </authorList>
    </citation>
    <scope>NUCLEOTIDE SEQUENCE [LARGE SCALE GENOMIC DNA]</scope>
    <source>
        <strain evidence="4 5">TBRC 7907</strain>
    </source>
</reference>
<dbReference type="RefSeq" id="WP_377850234.1">
    <property type="nucleotide sequence ID" value="NZ_JBHLZU010000003.1"/>
</dbReference>
<keyword evidence="2" id="KW-0067">ATP-binding</keyword>
<dbReference type="InterPro" id="IPR041664">
    <property type="entry name" value="AAA_16"/>
</dbReference>
<dbReference type="EMBL" id="JBHLZU010000003">
    <property type="protein sequence ID" value="MFB9903101.1"/>
    <property type="molecule type" value="Genomic_DNA"/>
</dbReference>
<keyword evidence="1" id="KW-0547">Nucleotide-binding</keyword>